<proteinExistence type="predicted"/>
<dbReference type="InterPro" id="IPR015915">
    <property type="entry name" value="Kelch-typ_b-propeller"/>
</dbReference>
<gene>
    <name evidence="3" type="ORF">BGZ99_003930</name>
</gene>
<dbReference type="Proteomes" id="UP000738325">
    <property type="component" value="Unassembled WGS sequence"/>
</dbReference>
<protein>
    <submittedName>
        <fullName evidence="3">Uncharacterized protein</fullName>
    </submittedName>
</protein>
<dbReference type="CDD" id="cd12087">
    <property type="entry name" value="TM_EGFR-like"/>
    <property type="match status" value="1"/>
</dbReference>
<name>A0A9P6UUG8_9FUNG</name>
<evidence type="ECO:0000256" key="2">
    <source>
        <dbReference type="SAM" id="Phobius"/>
    </source>
</evidence>
<sequence>MNNLTMTFSPLSATLTPSWIDCFATDDGRIVVVGGSFQLLVYNIASGTWGDTTTPATTLNYGPSVISGMFTNPVYIQSRILADGYTALVVCTLTWNSQPQPYYLDTNTWSITLAIGTALTTPPSSSSSSSGWGSVPGGGPLLPPAGFRHYSLAIMGQDKTKANKHYGNGKAYIVGGYSTLVTGLVQDWDAITSFPVQQAPSNVVVMFGNAGSLAKQTRGSVAYAVSPSVLDVLPGNGGGTSTQQSVEVFDLNQNKVTMLSGISGGPRNTIFRGATIIGQGSQIFVHGGLTTLEFNSSLASPPTDYLDSSIGVWNGDSQQWGDTVKTFVPKKSKALMIGLIVGLLVLVALIAGGFWFYKRRQRQKRLEEEERVAKGMVLKNEDMLQKEHRAGYSAHIESHNNNNNSGLASTSPTIAFSERSSYIKPDTGNYTPLQRSSQGYIDSSYAYAQAELIDDDSAAHPLEMSTTASSSSSPRRVGNNPQEYHDTMPRSIADSDGLISRSPSHYQTVVNVAGNPIYGMPSGILKHELRDREPVPTLPETLVPRIDGLHMNHHEVARLRSSLEDPSRMLLNSQASSSSLGLSSAQSSQSLASPSSADIRPALYPTSGFSAHSNTSASSGATLALPHGGGGSYFGAAAASLLAPNPYLSSPTFSEAYSISTPGSPHGSDSARQPLIYPTSAAAANTARDSLSIESPPAIPEHTRPKF</sequence>
<evidence type="ECO:0000256" key="1">
    <source>
        <dbReference type="SAM" id="MobiDB-lite"/>
    </source>
</evidence>
<keyword evidence="2" id="KW-0812">Transmembrane</keyword>
<keyword evidence="4" id="KW-1185">Reference proteome</keyword>
<dbReference type="SUPFAM" id="SSF117281">
    <property type="entry name" value="Kelch motif"/>
    <property type="match status" value="1"/>
</dbReference>
<reference evidence="3" key="1">
    <citation type="journal article" date="2020" name="Fungal Divers.">
        <title>Resolving the Mortierellaceae phylogeny through synthesis of multi-gene phylogenetics and phylogenomics.</title>
        <authorList>
            <person name="Vandepol N."/>
            <person name="Liber J."/>
            <person name="Desiro A."/>
            <person name="Na H."/>
            <person name="Kennedy M."/>
            <person name="Barry K."/>
            <person name="Grigoriev I.V."/>
            <person name="Miller A.N."/>
            <person name="O'Donnell K."/>
            <person name="Stajich J.E."/>
            <person name="Bonito G."/>
        </authorList>
    </citation>
    <scope>NUCLEOTIDE SEQUENCE</scope>
    <source>
        <strain evidence="3">REB-010B</strain>
    </source>
</reference>
<evidence type="ECO:0000313" key="4">
    <source>
        <dbReference type="Proteomes" id="UP000738325"/>
    </source>
</evidence>
<comment type="caution">
    <text evidence="3">The sequence shown here is derived from an EMBL/GenBank/DDBJ whole genome shotgun (WGS) entry which is preliminary data.</text>
</comment>
<evidence type="ECO:0000313" key="3">
    <source>
        <dbReference type="EMBL" id="KAG0321418.1"/>
    </source>
</evidence>
<feature type="region of interest" description="Disordered" evidence="1">
    <location>
        <begin position="463"/>
        <end position="500"/>
    </location>
</feature>
<accession>A0A9P6UUG8</accession>
<feature type="region of interest" description="Disordered" evidence="1">
    <location>
        <begin position="653"/>
        <end position="707"/>
    </location>
</feature>
<dbReference type="EMBL" id="JAAAIP010000245">
    <property type="protein sequence ID" value="KAG0321418.1"/>
    <property type="molecule type" value="Genomic_DNA"/>
</dbReference>
<dbReference type="AlphaFoldDB" id="A0A9P6UUG8"/>
<keyword evidence="2" id="KW-0472">Membrane</keyword>
<feature type="compositionally biased region" description="Polar residues" evidence="1">
    <location>
        <begin position="653"/>
        <end position="663"/>
    </location>
</feature>
<organism evidence="3 4">
    <name type="scientific">Dissophora globulifera</name>
    <dbReference type="NCBI Taxonomy" id="979702"/>
    <lineage>
        <taxon>Eukaryota</taxon>
        <taxon>Fungi</taxon>
        <taxon>Fungi incertae sedis</taxon>
        <taxon>Mucoromycota</taxon>
        <taxon>Mortierellomycotina</taxon>
        <taxon>Mortierellomycetes</taxon>
        <taxon>Mortierellales</taxon>
        <taxon>Mortierellaceae</taxon>
        <taxon>Dissophora</taxon>
    </lineage>
</organism>
<keyword evidence="2" id="KW-1133">Transmembrane helix</keyword>
<dbReference type="OrthoDB" id="2383775at2759"/>
<feature type="transmembrane region" description="Helical" evidence="2">
    <location>
        <begin position="334"/>
        <end position="357"/>
    </location>
</feature>